<evidence type="ECO:0000313" key="2">
    <source>
        <dbReference type="EMBL" id="SPD76230.1"/>
    </source>
</evidence>
<dbReference type="EMBL" id="OJIN01000053">
    <property type="protein sequence ID" value="SPD72650.1"/>
    <property type="molecule type" value="Genomic_DNA"/>
</dbReference>
<name>A0A445MT52_9BACT</name>
<reference evidence="1" key="1">
    <citation type="submission" date="2018-01" db="EMBL/GenBank/DDBJ databases">
        <authorList>
            <person name="Regsiter A."/>
            <person name="William W."/>
        </authorList>
    </citation>
    <scope>NUCLEOTIDE SEQUENCE</scope>
    <source>
        <strain evidence="1">TRIP AH-1</strain>
    </source>
</reference>
<gene>
    <name evidence="1" type="ORF">PITCH_A1460001</name>
    <name evidence="2" type="ORF">PITCH_A860001</name>
</gene>
<sequence>MRRYQLGAHTKTDLKVHQIWLHKYLKRGMAGAVAIRTRDKYYGRNDPAIYSRARRGAYFG</sequence>
<proteinExistence type="predicted"/>
<accession>A0A445MT52</accession>
<protein>
    <submittedName>
        <fullName evidence="1">Uncharacterized protein</fullName>
    </submittedName>
</protein>
<dbReference type="AlphaFoldDB" id="A0A445MT52"/>
<evidence type="ECO:0000313" key="1">
    <source>
        <dbReference type="EMBL" id="SPD72650.1"/>
    </source>
</evidence>
<organism evidence="1">
    <name type="scientific">uncultured Desulfobacterium sp</name>
    <dbReference type="NCBI Taxonomy" id="201089"/>
    <lineage>
        <taxon>Bacteria</taxon>
        <taxon>Pseudomonadati</taxon>
        <taxon>Thermodesulfobacteriota</taxon>
        <taxon>Desulfobacteria</taxon>
        <taxon>Desulfobacterales</taxon>
        <taxon>Desulfobacteriaceae</taxon>
        <taxon>Desulfobacterium</taxon>
        <taxon>environmental samples</taxon>
    </lineage>
</organism>
<dbReference type="EMBL" id="OJIN01000232">
    <property type="protein sequence ID" value="SPD76230.1"/>
    <property type="molecule type" value="Genomic_DNA"/>
</dbReference>